<dbReference type="PANTHER" id="PTHR11660:SF57">
    <property type="entry name" value="SOLUTE CARRIER FAMILY 40 MEMBER"/>
    <property type="match status" value="1"/>
</dbReference>
<dbReference type="PROSITE" id="PS50048">
    <property type="entry name" value="ZN2_CY6_FUNGAL_2"/>
    <property type="match status" value="1"/>
</dbReference>
<keyword evidence="8 12" id="KW-0472">Membrane</keyword>
<dbReference type="InterPro" id="IPR036259">
    <property type="entry name" value="MFS_trans_sf"/>
</dbReference>
<keyword evidence="6" id="KW-0805">Transcription regulation</keyword>
<dbReference type="InterPro" id="IPR036864">
    <property type="entry name" value="Zn2-C6_fun-type_DNA-bd_sf"/>
</dbReference>
<dbReference type="Proteomes" id="UP000094569">
    <property type="component" value="Unassembled WGS sequence"/>
</dbReference>
<evidence type="ECO:0000256" key="4">
    <source>
        <dbReference type="ARBA" id="ARBA00022692"/>
    </source>
</evidence>
<evidence type="ECO:0000256" key="10">
    <source>
        <dbReference type="ARBA" id="ARBA00023242"/>
    </source>
</evidence>
<reference evidence="14 15" key="1">
    <citation type="journal article" date="2016" name="BMC Genomics">
        <title>Comparative genomic and transcriptomic analyses of the Fuzhuan brick tea-fermentation fungus Aspergillus cristatus.</title>
        <authorList>
            <person name="Ge Y."/>
            <person name="Wang Y."/>
            <person name="Liu Y."/>
            <person name="Tan Y."/>
            <person name="Ren X."/>
            <person name="Zhang X."/>
            <person name="Hyde K.D."/>
            <person name="Liu Y."/>
            <person name="Liu Z."/>
        </authorList>
    </citation>
    <scope>NUCLEOTIDE SEQUENCE [LARGE SCALE GENOMIC DNA]</scope>
    <source>
        <strain evidence="14 15">GZAAS20.1005</strain>
    </source>
</reference>
<feature type="transmembrane region" description="Helical" evidence="12">
    <location>
        <begin position="347"/>
        <end position="365"/>
    </location>
</feature>
<keyword evidence="9" id="KW-0804">Transcription</keyword>
<keyword evidence="10" id="KW-0539">Nucleus</keyword>
<evidence type="ECO:0000256" key="6">
    <source>
        <dbReference type="ARBA" id="ARBA00023015"/>
    </source>
</evidence>
<evidence type="ECO:0000313" key="15">
    <source>
        <dbReference type="Proteomes" id="UP000094569"/>
    </source>
</evidence>
<dbReference type="SUPFAM" id="SSF103473">
    <property type="entry name" value="MFS general substrate transporter"/>
    <property type="match status" value="1"/>
</dbReference>
<evidence type="ECO:0000256" key="5">
    <source>
        <dbReference type="ARBA" id="ARBA00022989"/>
    </source>
</evidence>
<evidence type="ECO:0000256" key="11">
    <source>
        <dbReference type="SAM" id="MobiDB-lite"/>
    </source>
</evidence>
<dbReference type="OrthoDB" id="648861at2759"/>
<name>A0A1E3BAY3_ASPCR</name>
<feature type="transmembrane region" description="Helical" evidence="12">
    <location>
        <begin position="1414"/>
        <end position="1435"/>
    </location>
</feature>
<dbReference type="SUPFAM" id="SSF57701">
    <property type="entry name" value="Zn2/Cys6 DNA-binding domain"/>
    <property type="match status" value="1"/>
</dbReference>
<dbReference type="Gene3D" id="4.10.240.10">
    <property type="entry name" value="Zn(2)-C6 fungal-type DNA-binding domain"/>
    <property type="match status" value="1"/>
</dbReference>
<dbReference type="GO" id="GO:0000981">
    <property type="term" value="F:DNA-binding transcription factor activity, RNA polymerase II-specific"/>
    <property type="evidence" value="ECO:0007669"/>
    <property type="project" value="InterPro"/>
</dbReference>
<evidence type="ECO:0000256" key="8">
    <source>
        <dbReference type="ARBA" id="ARBA00023136"/>
    </source>
</evidence>
<dbReference type="InterPro" id="IPR001138">
    <property type="entry name" value="Zn2Cys6_DnaBD"/>
</dbReference>
<keyword evidence="7" id="KW-0238">DNA-binding</keyword>
<dbReference type="Pfam" id="PF20246">
    <property type="entry name" value="DUF6601"/>
    <property type="match status" value="1"/>
</dbReference>
<feature type="transmembrane region" description="Helical" evidence="12">
    <location>
        <begin position="1455"/>
        <end position="1486"/>
    </location>
</feature>
<feature type="transmembrane region" description="Helical" evidence="12">
    <location>
        <begin position="55"/>
        <end position="78"/>
    </location>
</feature>
<evidence type="ECO:0000256" key="12">
    <source>
        <dbReference type="SAM" id="Phobius"/>
    </source>
</evidence>
<dbReference type="Pfam" id="PF06963">
    <property type="entry name" value="FPN1"/>
    <property type="match status" value="1"/>
</dbReference>
<feature type="region of interest" description="Disordered" evidence="11">
    <location>
        <begin position="604"/>
        <end position="625"/>
    </location>
</feature>
<evidence type="ECO:0000256" key="7">
    <source>
        <dbReference type="ARBA" id="ARBA00023125"/>
    </source>
</evidence>
<dbReference type="Pfam" id="PF00172">
    <property type="entry name" value="Zn_clus"/>
    <property type="match status" value="1"/>
</dbReference>
<dbReference type="GO" id="GO:0008270">
    <property type="term" value="F:zinc ion binding"/>
    <property type="evidence" value="ECO:0007669"/>
    <property type="project" value="InterPro"/>
</dbReference>
<evidence type="ECO:0000256" key="1">
    <source>
        <dbReference type="ARBA" id="ARBA00004141"/>
    </source>
</evidence>
<comment type="subcellular location">
    <subcellularLocation>
        <location evidence="1">Membrane</location>
        <topology evidence="1">Multi-pass membrane protein</topology>
    </subcellularLocation>
</comment>
<dbReference type="VEuPathDB" id="FungiDB:SI65_06872"/>
<dbReference type="CDD" id="cd17480">
    <property type="entry name" value="MFS_SLC40A1_like"/>
    <property type="match status" value="1"/>
</dbReference>
<dbReference type="PANTHER" id="PTHR11660">
    <property type="entry name" value="SOLUTE CARRIER FAMILY 40 MEMBER"/>
    <property type="match status" value="1"/>
</dbReference>
<evidence type="ECO:0000256" key="9">
    <source>
        <dbReference type="ARBA" id="ARBA00023163"/>
    </source>
</evidence>
<dbReference type="InterPro" id="IPR021858">
    <property type="entry name" value="Fun_TF"/>
</dbReference>
<feature type="transmembrane region" description="Helical" evidence="12">
    <location>
        <begin position="278"/>
        <end position="304"/>
    </location>
</feature>
<dbReference type="GO" id="GO:0016020">
    <property type="term" value="C:membrane"/>
    <property type="evidence" value="ECO:0007669"/>
    <property type="project" value="UniProtKB-SubCell"/>
</dbReference>
<dbReference type="CDD" id="cd00067">
    <property type="entry name" value="GAL4"/>
    <property type="match status" value="1"/>
</dbReference>
<feature type="domain" description="Zn(2)-C6 fungal-type" evidence="13">
    <location>
        <begin position="560"/>
        <end position="590"/>
    </location>
</feature>
<keyword evidence="3" id="KW-0813">Transport</keyword>
<comment type="similarity">
    <text evidence="2">Belongs to the ferroportin (FP) (TC 2.A.100) family. SLC40A subfamily.</text>
</comment>
<evidence type="ECO:0000256" key="2">
    <source>
        <dbReference type="ARBA" id="ARBA00006279"/>
    </source>
</evidence>
<dbReference type="InterPro" id="IPR009716">
    <property type="entry name" value="Ferroportin-1"/>
</dbReference>
<dbReference type="InterPro" id="IPR046536">
    <property type="entry name" value="DUF6601"/>
</dbReference>
<sequence>MSPEEPEESLMESSSVAELLLPGPDSESPRSSKRVLVRLYISHFLSTWNSRMFEFGAVLFLASIFKGTLLYASVYALVRSLAAVVCSSWLGSVVDRASRLGAVRQSIVWQRVPVAASCACFVVLLDTVKTPTIVSHGLFVGVALLACVEKLAATANTVSVERDWAVVISDSLDVSRQDLNASMRRIDLFCKLLAPVFISLLDGLSTKAAIWTVFGMNAVSVVIEYGAIAQVYKAVPKLARNENGDNILEESESSTHSLVGYIKQTTIIPWREYTSHSVFLASFSLSLLYLTVLSFGATMVTYLLHTGFSPLEVSGMRIGSVIAELSGTWAAPFIMDRIGPIRSGLWFLNWQSCCLAAAAAGYIFLDASSRMVAVTLIVGVSLSRIGLWGFDLAVQFMVQEGIEEHARARFSSTEMALQNVFELLSFATTIIFPRPELFKYPVLISYGAIVLAVICFAGYVRKERGHLLHLSKLCYGGDKMQRKSILVYSSRHVKPHILGAIQNTSDAAIAETPFTNSESATLDRPRHNHVCSFQTLTDDPTMEPPRARGTGRSGPRRRTGCLTCRSRKVRCDEAKPHCANCTRLRLGCIYDQFFFGRAIPRRRSRTATVSESDRSGTPGPPLIPAAEAPATMSVEETSTIETPGRANVNFLDTVLRADEQRQREFGTGDNAGGSGLTGPFDMLGFIGEITSELGQKQLNILNGVSDFVSPTLGSSGEQQTSINDEVPTEPIDGIHAETPEVSVSENGTQATYEEQLLMYFLEIESLPTIFGPVNMEWKYARPALLSQSLDSHPLLNAVYCYADVHKAIMEGKRWRLAPTYHRQASLGIQECILGDVDESILKRVFAAVFLLMLSELLSSPDLCRPGTSFLHSAYLLLRRFRSRTKPWTGLAHLTVSWVSLLDVKALIAGRDGDPLIELGQLSEPNMSWHADNSSMHSARAKEPNDDKDLLSRPGYLIYDAIAGPVFRFYVQAQQVIRRIIYIDLHHRSRGTLNDEFEVLQIAHKVGADLETLWNRRPRVLDIYDKPEELFDTLSPPVAIEICRTFRQYVANFLASFIYLHRVAFAIYPRTDRVHGAVDQIIQLARVETAQQEQGNLVPMSFIWPLFVAGLEGSLEQRRWIVQEMRRMAENATAPQQRHPNATQALMLLAEMTRRQDESRTGADSRCSPPFSIRLLTSGDYSYHAHELSQEDPSFQSLLPATFRTDSDDVVASGRRPLDCIKRELDLERLDKIMRWLWVAGRPMPPRPLHHQILLSRDIFITERMDMHLVWTTGRMFLKPIPRFLLEPRFWTDYLSCTRGCHCPRIDGSERCDQRLWKRALGFIFSYTALIMYESDFHIAKEKHLLPAEIQWQGWRTFVDQLDTEHIYSDIDTRFAYGELRLSRLNKIYRLSQNAPMRGYMPQWDHYKGFFQDNLAWLASATVYIALVLTAMQVGLATDALQQSSAFQAASFGFTVFSILGPLISVALIIFVFCCIFVSNWIATVVYEKRRFRNIRSRSHGLQARRHSMHSA</sequence>
<dbReference type="EMBL" id="JXNT01000007">
    <property type="protein sequence ID" value="ODM18084.1"/>
    <property type="molecule type" value="Genomic_DNA"/>
</dbReference>
<gene>
    <name evidence="14" type="ORF">SI65_06872</name>
</gene>
<feature type="transmembrane region" description="Helical" evidence="12">
    <location>
        <begin position="438"/>
        <end position="460"/>
    </location>
</feature>
<keyword evidence="4 12" id="KW-0812">Transmembrane</keyword>
<dbReference type="GO" id="GO:0005381">
    <property type="term" value="F:iron ion transmembrane transporter activity"/>
    <property type="evidence" value="ECO:0007669"/>
    <property type="project" value="InterPro"/>
</dbReference>
<keyword evidence="15" id="KW-1185">Reference proteome</keyword>
<dbReference type="STRING" id="573508.A0A1E3BAY3"/>
<dbReference type="PROSITE" id="PS00463">
    <property type="entry name" value="ZN2_CY6_FUNGAL_1"/>
    <property type="match status" value="1"/>
</dbReference>
<evidence type="ECO:0000313" key="14">
    <source>
        <dbReference type="EMBL" id="ODM18084.1"/>
    </source>
</evidence>
<proteinExistence type="inferred from homology"/>
<dbReference type="SMART" id="SM00066">
    <property type="entry name" value="GAL4"/>
    <property type="match status" value="1"/>
</dbReference>
<protein>
    <recommendedName>
        <fullName evidence="13">Zn(2)-C6 fungal-type domain-containing protein</fullName>
    </recommendedName>
</protein>
<keyword evidence="5 12" id="KW-1133">Transmembrane helix</keyword>
<dbReference type="GO" id="GO:0003677">
    <property type="term" value="F:DNA binding"/>
    <property type="evidence" value="ECO:0007669"/>
    <property type="project" value="UniProtKB-KW"/>
</dbReference>
<dbReference type="Pfam" id="PF11951">
    <property type="entry name" value="Fungal_trans_2"/>
    <property type="match status" value="1"/>
</dbReference>
<organism evidence="14 15">
    <name type="scientific">Aspergillus cristatus</name>
    <name type="common">Chinese Fuzhuan brick tea-fermentation fungus</name>
    <name type="synonym">Eurotium cristatum</name>
    <dbReference type="NCBI Taxonomy" id="573508"/>
    <lineage>
        <taxon>Eukaryota</taxon>
        <taxon>Fungi</taxon>
        <taxon>Dikarya</taxon>
        <taxon>Ascomycota</taxon>
        <taxon>Pezizomycotina</taxon>
        <taxon>Eurotiomycetes</taxon>
        <taxon>Eurotiomycetidae</taxon>
        <taxon>Eurotiales</taxon>
        <taxon>Aspergillaceae</taxon>
        <taxon>Aspergillus</taxon>
        <taxon>Aspergillus subgen. Aspergillus</taxon>
    </lineage>
</organism>
<feature type="region of interest" description="Disordered" evidence="11">
    <location>
        <begin position="535"/>
        <end position="559"/>
    </location>
</feature>
<evidence type="ECO:0000259" key="13">
    <source>
        <dbReference type="PROSITE" id="PS50048"/>
    </source>
</evidence>
<comment type="caution">
    <text evidence="14">The sequence shown here is derived from an EMBL/GenBank/DDBJ whole genome shotgun (WGS) entry which is preliminary data.</text>
</comment>
<evidence type="ECO:0000256" key="3">
    <source>
        <dbReference type="ARBA" id="ARBA00022448"/>
    </source>
</evidence>
<accession>A0A1E3BAY3</accession>